<evidence type="ECO:0000313" key="2">
    <source>
        <dbReference type="Proteomes" id="UP000245207"/>
    </source>
</evidence>
<dbReference type="PANTHER" id="PTHR33116:SF78">
    <property type="entry name" value="OS12G0587133 PROTEIN"/>
    <property type="match status" value="1"/>
</dbReference>
<accession>A0A2U1MCT7</accession>
<comment type="caution">
    <text evidence="1">The sequence shown here is derived from an EMBL/GenBank/DDBJ whole genome shotgun (WGS) entry which is preliminary data.</text>
</comment>
<keyword evidence="1" id="KW-0548">Nucleotidyltransferase</keyword>
<dbReference type="EMBL" id="PKPP01005725">
    <property type="protein sequence ID" value="PWA59083.1"/>
    <property type="molecule type" value="Genomic_DNA"/>
</dbReference>
<keyword evidence="1" id="KW-0808">Transferase</keyword>
<reference evidence="1 2" key="1">
    <citation type="journal article" date="2018" name="Mol. Plant">
        <title>The genome of Artemisia annua provides insight into the evolution of Asteraceae family and artemisinin biosynthesis.</title>
        <authorList>
            <person name="Shen Q."/>
            <person name="Zhang L."/>
            <person name="Liao Z."/>
            <person name="Wang S."/>
            <person name="Yan T."/>
            <person name="Shi P."/>
            <person name="Liu M."/>
            <person name="Fu X."/>
            <person name="Pan Q."/>
            <person name="Wang Y."/>
            <person name="Lv Z."/>
            <person name="Lu X."/>
            <person name="Zhang F."/>
            <person name="Jiang W."/>
            <person name="Ma Y."/>
            <person name="Chen M."/>
            <person name="Hao X."/>
            <person name="Li L."/>
            <person name="Tang Y."/>
            <person name="Lv G."/>
            <person name="Zhou Y."/>
            <person name="Sun X."/>
            <person name="Brodelius P.E."/>
            <person name="Rose J.K.C."/>
            <person name="Tang K."/>
        </authorList>
    </citation>
    <scope>NUCLEOTIDE SEQUENCE [LARGE SCALE GENOMIC DNA]</scope>
    <source>
        <strain evidence="2">cv. Huhao1</strain>
        <tissue evidence="1">Leaf</tissue>
    </source>
</reference>
<proteinExistence type="predicted"/>
<keyword evidence="1" id="KW-0695">RNA-directed DNA polymerase</keyword>
<protein>
    <submittedName>
        <fullName evidence="1">RNA-directed DNA polymerase, eukaryota, Reverse transcriptase zinc-binding domain protein</fullName>
    </submittedName>
</protein>
<sequence length="325" mass="36052">MVRWAGLGNMTKQVTNSSGENRFFDGFLSVFVYVGDLELFSRMAVEIFYRASGCVALKNLFIFLSGNWKVAAAAPDTYKEGDTEEVESVATSLGCSYGTLPFMYLGLPVGKKMHFCEGWGDVVNRLRNRLSAWKAKSLSVGGRLTLIKSILDEEKANEEGGGVMKRHEEGWKSLHVRLARHASIFGVGVDTEEVESVATSLGCSYGTLPFMYLGLPVGKKMHFCEGWDGSRGISWVKWNSILLNHKMGGLGVGSLLAKNLGLIGKWKWRFLNEKEALWRKVIKEFYGENGGFESSPQVLSWGEGASIKLPQLEQWDAIAAYGYEN</sequence>
<name>A0A2U1MCT7_ARTAN</name>
<dbReference type="Proteomes" id="UP000245207">
    <property type="component" value="Unassembled WGS sequence"/>
</dbReference>
<dbReference type="PANTHER" id="PTHR33116">
    <property type="entry name" value="REVERSE TRANSCRIPTASE ZINC-BINDING DOMAIN-CONTAINING PROTEIN-RELATED-RELATED"/>
    <property type="match status" value="1"/>
</dbReference>
<evidence type="ECO:0000313" key="1">
    <source>
        <dbReference type="EMBL" id="PWA59083.1"/>
    </source>
</evidence>
<gene>
    <name evidence="1" type="ORF">CTI12_AA395630</name>
</gene>
<keyword evidence="2" id="KW-1185">Reference proteome</keyword>
<dbReference type="GO" id="GO:0003964">
    <property type="term" value="F:RNA-directed DNA polymerase activity"/>
    <property type="evidence" value="ECO:0007669"/>
    <property type="project" value="UniProtKB-KW"/>
</dbReference>
<dbReference type="OrthoDB" id="1937528at2759"/>
<dbReference type="AlphaFoldDB" id="A0A2U1MCT7"/>
<organism evidence="1 2">
    <name type="scientific">Artemisia annua</name>
    <name type="common">Sweet wormwood</name>
    <dbReference type="NCBI Taxonomy" id="35608"/>
    <lineage>
        <taxon>Eukaryota</taxon>
        <taxon>Viridiplantae</taxon>
        <taxon>Streptophyta</taxon>
        <taxon>Embryophyta</taxon>
        <taxon>Tracheophyta</taxon>
        <taxon>Spermatophyta</taxon>
        <taxon>Magnoliopsida</taxon>
        <taxon>eudicotyledons</taxon>
        <taxon>Gunneridae</taxon>
        <taxon>Pentapetalae</taxon>
        <taxon>asterids</taxon>
        <taxon>campanulids</taxon>
        <taxon>Asterales</taxon>
        <taxon>Asteraceae</taxon>
        <taxon>Asteroideae</taxon>
        <taxon>Anthemideae</taxon>
        <taxon>Artemisiinae</taxon>
        <taxon>Artemisia</taxon>
    </lineage>
</organism>